<feature type="compositionally biased region" description="Basic and acidic residues" evidence="1">
    <location>
        <begin position="35"/>
        <end position="53"/>
    </location>
</feature>
<dbReference type="AlphaFoldDB" id="A0AAV9BXN8"/>
<dbReference type="EMBL" id="JAUJYN010000001">
    <property type="protein sequence ID" value="KAK1281204.1"/>
    <property type="molecule type" value="Genomic_DNA"/>
</dbReference>
<reference evidence="2" key="2">
    <citation type="submission" date="2023-06" db="EMBL/GenBank/DDBJ databases">
        <authorList>
            <person name="Ma L."/>
            <person name="Liu K.-W."/>
            <person name="Li Z."/>
            <person name="Hsiao Y.-Y."/>
            <person name="Qi Y."/>
            <person name="Fu T."/>
            <person name="Tang G."/>
            <person name="Zhang D."/>
            <person name="Sun W.-H."/>
            <person name="Liu D.-K."/>
            <person name="Li Y."/>
            <person name="Chen G.-Z."/>
            <person name="Liu X.-D."/>
            <person name="Liao X.-Y."/>
            <person name="Jiang Y.-T."/>
            <person name="Yu X."/>
            <person name="Hao Y."/>
            <person name="Huang J."/>
            <person name="Zhao X.-W."/>
            <person name="Ke S."/>
            <person name="Chen Y.-Y."/>
            <person name="Wu W.-L."/>
            <person name="Hsu J.-L."/>
            <person name="Lin Y.-F."/>
            <person name="Huang M.-D."/>
            <person name="Li C.-Y."/>
            <person name="Huang L."/>
            <person name="Wang Z.-W."/>
            <person name="Zhao X."/>
            <person name="Zhong W.-Y."/>
            <person name="Peng D.-H."/>
            <person name="Ahmad S."/>
            <person name="Lan S."/>
            <person name="Zhang J.-S."/>
            <person name="Tsai W.-C."/>
            <person name="Van De Peer Y."/>
            <person name="Liu Z.-J."/>
        </authorList>
    </citation>
    <scope>NUCLEOTIDE SEQUENCE</scope>
    <source>
        <strain evidence="2">SCP</strain>
        <tissue evidence="2">Leaves</tissue>
    </source>
</reference>
<evidence type="ECO:0000256" key="1">
    <source>
        <dbReference type="SAM" id="MobiDB-lite"/>
    </source>
</evidence>
<protein>
    <submittedName>
        <fullName evidence="2">Uncharacterized protein</fullName>
    </submittedName>
</protein>
<comment type="caution">
    <text evidence="2">The sequence shown here is derived from an EMBL/GenBank/DDBJ whole genome shotgun (WGS) entry which is preliminary data.</text>
</comment>
<accession>A0AAV9BXN8</accession>
<sequence>MGNGGDANASGNAESDGPDKKKRHSMAKSSPPRSPPDENRPVHKNHEDCLHKN</sequence>
<feature type="region of interest" description="Disordered" evidence="1">
    <location>
        <begin position="1"/>
        <end position="53"/>
    </location>
</feature>
<reference evidence="2" key="1">
    <citation type="journal article" date="2023" name="Nat. Commun.">
        <title>Diploid and tetraploid genomes of Acorus and the evolution of monocots.</title>
        <authorList>
            <person name="Ma L."/>
            <person name="Liu K.W."/>
            <person name="Li Z."/>
            <person name="Hsiao Y.Y."/>
            <person name="Qi Y."/>
            <person name="Fu T."/>
            <person name="Tang G.D."/>
            <person name="Zhang D."/>
            <person name="Sun W.H."/>
            <person name="Liu D.K."/>
            <person name="Li Y."/>
            <person name="Chen G.Z."/>
            <person name="Liu X.D."/>
            <person name="Liao X.Y."/>
            <person name="Jiang Y.T."/>
            <person name="Yu X."/>
            <person name="Hao Y."/>
            <person name="Huang J."/>
            <person name="Zhao X.W."/>
            <person name="Ke S."/>
            <person name="Chen Y.Y."/>
            <person name="Wu W.L."/>
            <person name="Hsu J.L."/>
            <person name="Lin Y.F."/>
            <person name="Huang M.D."/>
            <person name="Li C.Y."/>
            <person name="Huang L."/>
            <person name="Wang Z.W."/>
            <person name="Zhao X."/>
            <person name="Zhong W.Y."/>
            <person name="Peng D.H."/>
            <person name="Ahmad S."/>
            <person name="Lan S."/>
            <person name="Zhang J.S."/>
            <person name="Tsai W.C."/>
            <person name="Van de Peer Y."/>
            <person name="Liu Z.J."/>
        </authorList>
    </citation>
    <scope>NUCLEOTIDE SEQUENCE</scope>
    <source>
        <strain evidence="2">SCP</strain>
    </source>
</reference>
<evidence type="ECO:0000313" key="3">
    <source>
        <dbReference type="Proteomes" id="UP001179952"/>
    </source>
</evidence>
<dbReference type="Proteomes" id="UP001179952">
    <property type="component" value="Unassembled WGS sequence"/>
</dbReference>
<name>A0AAV9BXN8_ACOGR</name>
<feature type="compositionally biased region" description="Low complexity" evidence="1">
    <location>
        <begin position="1"/>
        <end position="13"/>
    </location>
</feature>
<keyword evidence="3" id="KW-1185">Reference proteome</keyword>
<organism evidence="2 3">
    <name type="scientific">Acorus gramineus</name>
    <name type="common">Dwarf sweet flag</name>
    <dbReference type="NCBI Taxonomy" id="55184"/>
    <lineage>
        <taxon>Eukaryota</taxon>
        <taxon>Viridiplantae</taxon>
        <taxon>Streptophyta</taxon>
        <taxon>Embryophyta</taxon>
        <taxon>Tracheophyta</taxon>
        <taxon>Spermatophyta</taxon>
        <taxon>Magnoliopsida</taxon>
        <taxon>Liliopsida</taxon>
        <taxon>Acoraceae</taxon>
        <taxon>Acorus</taxon>
    </lineage>
</organism>
<proteinExistence type="predicted"/>
<evidence type="ECO:0000313" key="2">
    <source>
        <dbReference type="EMBL" id="KAK1281204.1"/>
    </source>
</evidence>
<gene>
    <name evidence="2" type="ORF">QJS04_geneDACA004968</name>
</gene>